<keyword evidence="3" id="KW-1185">Reference proteome</keyword>
<gene>
    <name evidence="2" type="ORF">OSCT_2370</name>
</gene>
<accession>E1IGB9</accession>
<evidence type="ECO:0000313" key="2">
    <source>
        <dbReference type="EMBL" id="EFO79772.1"/>
    </source>
</evidence>
<dbReference type="InterPro" id="IPR013096">
    <property type="entry name" value="Cupin_2"/>
</dbReference>
<dbReference type="eggNOG" id="COG1917">
    <property type="taxonomic scope" value="Bacteria"/>
</dbReference>
<comment type="caution">
    <text evidence="2">The sequence shown here is derived from an EMBL/GenBank/DDBJ whole genome shotgun (WGS) entry which is preliminary data.</text>
</comment>
<dbReference type="EMBL" id="ADVR01000103">
    <property type="protein sequence ID" value="EFO79772.1"/>
    <property type="molecule type" value="Genomic_DNA"/>
</dbReference>
<dbReference type="SUPFAM" id="SSF51182">
    <property type="entry name" value="RmlC-like cupins"/>
    <property type="match status" value="1"/>
</dbReference>
<reference evidence="2 3" key="1">
    <citation type="journal article" date="2011" name="J. Bacteriol.">
        <title>Draft genome sequence of the anoxygenic filamentous phototrophic bacterium Oscillochloris trichoides subsp. DG-6.</title>
        <authorList>
            <person name="Kuznetsov B.B."/>
            <person name="Ivanovsky R.N."/>
            <person name="Keppen O.I."/>
            <person name="Sukhacheva M.V."/>
            <person name="Bumazhkin B.K."/>
            <person name="Patutina E.O."/>
            <person name="Beletsky A.V."/>
            <person name="Mardanov A.V."/>
            <person name="Baslerov R.V."/>
            <person name="Panteleeva A.N."/>
            <person name="Kolganova T.V."/>
            <person name="Ravin N.V."/>
            <person name="Skryabin K.G."/>
        </authorList>
    </citation>
    <scope>NUCLEOTIDE SEQUENCE [LARGE SCALE GENOMIC DNA]</scope>
    <source>
        <strain evidence="2 3">DG-6</strain>
    </source>
</reference>
<dbReference type="Proteomes" id="UP000054010">
    <property type="component" value="Unassembled WGS sequence"/>
</dbReference>
<protein>
    <submittedName>
        <fullName evidence="2">Cupin 2 conserved barrel domain protein</fullName>
    </submittedName>
</protein>
<evidence type="ECO:0000259" key="1">
    <source>
        <dbReference type="Pfam" id="PF07883"/>
    </source>
</evidence>
<sequence length="110" mass="12200">MNIEEVLHKVQHDGPATSINSEQLNVNLLHLSQGASIPQHINDELDVLFVVIQGTCKLFVDNQTTVLRTGMAAVVPAGRVRALRCTIGPLVYLTCHRRRAPLMPKIPERN</sequence>
<name>E1IGB9_9CHLR</name>
<dbReference type="STRING" id="765420.OSCT_2370"/>
<proteinExistence type="predicted"/>
<dbReference type="InterPro" id="IPR011051">
    <property type="entry name" value="RmlC_Cupin_sf"/>
</dbReference>
<feature type="domain" description="Cupin type-2" evidence="1">
    <location>
        <begin position="28"/>
        <end position="86"/>
    </location>
</feature>
<dbReference type="AlphaFoldDB" id="E1IGB9"/>
<organism evidence="2 3">
    <name type="scientific">Oscillochloris trichoides DG-6</name>
    <dbReference type="NCBI Taxonomy" id="765420"/>
    <lineage>
        <taxon>Bacteria</taxon>
        <taxon>Bacillati</taxon>
        <taxon>Chloroflexota</taxon>
        <taxon>Chloroflexia</taxon>
        <taxon>Chloroflexales</taxon>
        <taxon>Chloroflexineae</taxon>
        <taxon>Oscillochloridaceae</taxon>
        <taxon>Oscillochloris</taxon>
    </lineage>
</organism>
<dbReference type="Gene3D" id="2.60.120.10">
    <property type="entry name" value="Jelly Rolls"/>
    <property type="match status" value="1"/>
</dbReference>
<dbReference type="HOGENOM" id="CLU_131559_1_0_0"/>
<dbReference type="InterPro" id="IPR014710">
    <property type="entry name" value="RmlC-like_jellyroll"/>
</dbReference>
<evidence type="ECO:0000313" key="3">
    <source>
        <dbReference type="Proteomes" id="UP000054010"/>
    </source>
</evidence>
<dbReference type="Pfam" id="PF07883">
    <property type="entry name" value="Cupin_2"/>
    <property type="match status" value="1"/>
</dbReference>